<keyword evidence="6" id="KW-0325">Glycoprotein</keyword>
<dbReference type="PANTHER" id="PTHR12270:SF52">
    <property type="entry name" value="GLYCOSYLTRANSFERASE-LIKE PROTEIN GNT13-RELATED"/>
    <property type="match status" value="1"/>
</dbReference>
<feature type="transmembrane region" description="Helical" evidence="7">
    <location>
        <begin position="20"/>
        <end position="44"/>
    </location>
</feature>
<dbReference type="OrthoDB" id="411524at2759"/>
<dbReference type="GO" id="GO:0016020">
    <property type="term" value="C:membrane"/>
    <property type="evidence" value="ECO:0007669"/>
    <property type="project" value="UniProtKB-SubCell"/>
</dbReference>
<evidence type="ECO:0000256" key="4">
    <source>
        <dbReference type="ARBA" id="ARBA00022989"/>
    </source>
</evidence>
<evidence type="ECO:0000313" key="9">
    <source>
        <dbReference type="Proteomes" id="UP000054359"/>
    </source>
</evidence>
<keyword evidence="9" id="KW-1185">Reference proteome</keyword>
<sequence length="453" mass="51452">MMRSTAKWKGAFRGTNAFQIILCVILFHSLASILIIYIHLVWFFSEEEKIWKKTDETAEKGSLIGWNMRSVLNVLSSKVISNNEISLLGWWMDHAKWDIDIRCSNQRWTLCSKGFSSTCKVDGIRAIYQYITFAKESHVTGFDLSVTATADQLEPQAVGASFGALALVKLADGNVENVQIQFPSNIEPLTTQSISYSGTPFISSVVVMLMCYGYTGSIHFTDPVLMPHVPFSLATSLVEKCPVKSPTFQYDSNIVKKEELLKASHKSVKDQFNQVTLVTQVSMDRLSTLERSLHMWDGPISLVIYVATKHSEKLEYEWQRLYIQKKLKNLKLSSSSHVTLAFGNSFNDDYPINALRNIAIRKVKTKYMLLLDADFQPSPDFQQKFLTSLKHVDFSLKTAFVVPAFEYMELPQKSDNAPQTKEELLQLLHREEPFILPFSILSKAAVNAKNIRF</sequence>
<evidence type="ECO:0000313" key="8">
    <source>
        <dbReference type="EMBL" id="KFM66172.1"/>
    </source>
</evidence>
<evidence type="ECO:0000256" key="2">
    <source>
        <dbReference type="ARBA" id="ARBA00022692"/>
    </source>
</evidence>
<reference evidence="8 9" key="1">
    <citation type="submission" date="2013-11" db="EMBL/GenBank/DDBJ databases">
        <title>Genome sequencing of Stegodyphus mimosarum.</title>
        <authorList>
            <person name="Bechsgaard J."/>
        </authorList>
    </citation>
    <scope>NUCLEOTIDE SEQUENCE [LARGE SCALE GENOMIC DNA]</scope>
</reference>
<evidence type="ECO:0000256" key="1">
    <source>
        <dbReference type="ARBA" id="ARBA00004606"/>
    </source>
</evidence>
<dbReference type="STRING" id="407821.A0A087TM33"/>
<dbReference type="OMA" id="LVHVPHK"/>
<dbReference type="AlphaFoldDB" id="A0A087TM33"/>
<name>A0A087TM33_STEMI</name>
<dbReference type="InterPro" id="IPR051292">
    <property type="entry name" value="Xyl/GlcA_transferase"/>
</dbReference>
<protein>
    <submittedName>
        <fullName evidence="8">Glycosyltransferase-like protein LARGE2</fullName>
    </submittedName>
</protein>
<accession>A0A087TM33</accession>
<dbReference type="PANTHER" id="PTHR12270">
    <property type="entry name" value="GLYCOSYLTRANSFERASE-RELATED"/>
    <property type="match status" value="1"/>
</dbReference>
<evidence type="ECO:0000256" key="5">
    <source>
        <dbReference type="ARBA" id="ARBA00023136"/>
    </source>
</evidence>
<keyword evidence="3" id="KW-0735">Signal-anchor</keyword>
<proteinExistence type="predicted"/>
<dbReference type="GO" id="GO:0015020">
    <property type="term" value="F:glucuronosyltransferase activity"/>
    <property type="evidence" value="ECO:0007669"/>
    <property type="project" value="TreeGrafter"/>
</dbReference>
<keyword evidence="4 7" id="KW-1133">Transmembrane helix</keyword>
<dbReference type="Pfam" id="PF13896">
    <property type="entry name" value="Glyco_transf_49"/>
    <property type="match status" value="2"/>
</dbReference>
<keyword evidence="8" id="KW-0808">Transferase</keyword>
<evidence type="ECO:0000256" key="3">
    <source>
        <dbReference type="ARBA" id="ARBA00022968"/>
    </source>
</evidence>
<evidence type="ECO:0000256" key="6">
    <source>
        <dbReference type="ARBA" id="ARBA00023180"/>
    </source>
</evidence>
<keyword evidence="2 7" id="KW-0812">Transmembrane</keyword>
<keyword evidence="5 7" id="KW-0472">Membrane</keyword>
<evidence type="ECO:0000256" key="7">
    <source>
        <dbReference type="SAM" id="Phobius"/>
    </source>
</evidence>
<dbReference type="GO" id="GO:0035269">
    <property type="term" value="P:protein O-linked glycosylation via mannose"/>
    <property type="evidence" value="ECO:0007669"/>
    <property type="project" value="TreeGrafter"/>
</dbReference>
<feature type="non-terminal residue" evidence="8">
    <location>
        <position position="453"/>
    </location>
</feature>
<gene>
    <name evidence="8" type="ORF">X975_12113</name>
</gene>
<dbReference type="Proteomes" id="UP000054359">
    <property type="component" value="Unassembled WGS sequence"/>
</dbReference>
<dbReference type="EMBL" id="KK115843">
    <property type="protein sequence ID" value="KFM66172.1"/>
    <property type="molecule type" value="Genomic_DNA"/>
</dbReference>
<organism evidence="8 9">
    <name type="scientific">Stegodyphus mimosarum</name>
    <name type="common">African social velvet spider</name>
    <dbReference type="NCBI Taxonomy" id="407821"/>
    <lineage>
        <taxon>Eukaryota</taxon>
        <taxon>Metazoa</taxon>
        <taxon>Ecdysozoa</taxon>
        <taxon>Arthropoda</taxon>
        <taxon>Chelicerata</taxon>
        <taxon>Arachnida</taxon>
        <taxon>Araneae</taxon>
        <taxon>Araneomorphae</taxon>
        <taxon>Entelegynae</taxon>
        <taxon>Eresoidea</taxon>
        <taxon>Eresidae</taxon>
        <taxon>Stegodyphus</taxon>
    </lineage>
</organism>
<dbReference type="GO" id="GO:0042285">
    <property type="term" value="F:xylosyltransferase activity"/>
    <property type="evidence" value="ECO:0007669"/>
    <property type="project" value="TreeGrafter"/>
</dbReference>
<comment type="subcellular location">
    <subcellularLocation>
        <location evidence="1">Membrane</location>
        <topology evidence="1">Single-pass type II membrane protein</topology>
    </subcellularLocation>
</comment>